<keyword evidence="5" id="KW-0119">Carbohydrate metabolism</keyword>
<dbReference type="Gene3D" id="2.60.40.10">
    <property type="entry name" value="Immunoglobulins"/>
    <property type="match status" value="3"/>
</dbReference>
<dbReference type="PANTHER" id="PTHR45708">
    <property type="entry name" value="ENDOCHITINASE"/>
    <property type="match status" value="1"/>
</dbReference>
<dbReference type="RefSeq" id="WP_378318796.1">
    <property type="nucleotide sequence ID" value="NZ_JBHUHY010000002.1"/>
</dbReference>
<evidence type="ECO:0000259" key="8">
    <source>
        <dbReference type="PROSITE" id="PS51910"/>
    </source>
</evidence>
<evidence type="ECO:0000313" key="10">
    <source>
        <dbReference type="Proteomes" id="UP001597344"/>
    </source>
</evidence>
<keyword evidence="3" id="KW-0732">Signal</keyword>
<dbReference type="PANTHER" id="PTHR45708:SF49">
    <property type="entry name" value="ENDOCHITINASE"/>
    <property type="match status" value="1"/>
</dbReference>
<proteinExistence type="inferred from homology"/>
<reference evidence="10" key="1">
    <citation type="journal article" date="2019" name="Int. J. Syst. Evol. Microbiol.">
        <title>The Global Catalogue of Microorganisms (GCM) 10K type strain sequencing project: providing services to taxonomists for standard genome sequencing and annotation.</title>
        <authorList>
            <consortium name="The Broad Institute Genomics Platform"/>
            <consortium name="The Broad Institute Genome Sequencing Center for Infectious Disease"/>
            <person name="Wu L."/>
            <person name="Ma J."/>
        </authorList>
    </citation>
    <scope>NUCLEOTIDE SEQUENCE [LARGE SCALE GENOMIC DNA]</scope>
    <source>
        <strain evidence="10">DT92</strain>
    </source>
</reference>
<evidence type="ECO:0000256" key="2">
    <source>
        <dbReference type="ARBA" id="ARBA00012729"/>
    </source>
</evidence>
<dbReference type="Gene3D" id="2.10.10.20">
    <property type="entry name" value="Carbohydrate-binding module superfamily 5/12"/>
    <property type="match status" value="1"/>
</dbReference>
<keyword evidence="4 7" id="KW-0378">Hydrolase</keyword>
<name>A0ABW5AS55_9FLAO</name>
<dbReference type="EMBL" id="JBHUHY010000002">
    <property type="protein sequence ID" value="MFD2185828.1"/>
    <property type="molecule type" value="Genomic_DNA"/>
</dbReference>
<keyword evidence="6 7" id="KW-0326">Glycosidase</keyword>
<dbReference type="InterPro" id="IPR026444">
    <property type="entry name" value="Secre_tail"/>
</dbReference>
<dbReference type="SUPFAM" id="SSF51445">
    <property type="entry name" value="(Trans)glycosidases"/>
    <property type="match status" value="1"/>
</dbReference>
<dbReference type="InterPro" id="IPR013783">
    <property type="entry name" value="Ig-like_fold"/>
</dbReference>
<dbReference type="SUPFAM" id="SSF51055">
    <property type="entry name" value="Carbohydrate binding domain"/>
    <property type="match status" value="1"/>
</dbReference>
<dbReference type="CDD" id="cd02871">
    <property type="entry name" value="GH18_chitinase_D-like"/>
    <property type="match status" value="1"/>
</dbReference>
<dbReference type="SMART" id="SM00495">
    <property type="entry name" value="ChtBD3"/>
    <property type="match status" value="2"/>
</dbReference>
<evidence type="ECO:0000256" key="1">
    <source>
        <dbReference type="ARBA" id="ARBA00009121"/>
    </source>
</evidence>
<dbReference type="EC" id="3.2.1.14" evidence="2"/>
<dbReference type="InterPro" id="IPR017853">
    <property type="entry name" value="GH"/>
</dbReference>
<evidence type="ECO:0000256" key="3">
    <source>
        <dbReference type="ARBA" id="ARBA00022729"/>
    </source>
</evidence>
<dbReference type="Pfam" id="PF17957">
    <property type="entry name" value="Big_7"/>
    <property type="match status" value="3"/>
</dbReference>
<dbReference type="Gene3D" id="3.20.20.80">
    <property type="entry name" value="Glycosidases"/>
    <property type="match status" value="1"/>
</dbReference>
<dbReference type="InterPro" id="IPR050542">
    <property type="entry name" value="Glycosyl_Hydrlase18_Chitinase"/>
</dbReference>
<dbReference type="SMART" id="SM00636">
    <property type="entry name" value="Glyco_18"/>
    <property type="match status" value="1"/>
</dbReference>
<accession>A0ABW5AS55</accession>
<dbReference type="Pfam" id="PF00704">
    <property type="entry name" value="Glyco_hydro_18"/>
    <property type="match status" value="1"/>
</dbReference>
<sequence length="897" mass="96071">MKILNIQLIKNPIGWYDLIVLFLLTALSQQLSASTALVKITEDIEVIVCTAPAWVSDQVYTKGDRVAYQGTEYEAFYWTQNQNPATNNSQWGPWIVIGPCGGVNTAPIVSITSPLSGTAFTVGNNVTINANASDTDGAVTTVEFLVDGTIIASDTSAPYSTIWTATEGNRMLTARATDNAGAVTLSTAVSISVSQDTGNQPPSVTITNPSSGSTFTIGQNVSIAAEANDVDGTVSKVEFYANGNLIGEDPSAPYTTNWTATQGSFTLTATAIDNDNANTTSNTVSITVSGGGGNCDADQYVEDGGYVAGSQVQNQGNIYECKPWPFTGWCNGSAAAYAPGTGTNWEDAWTFVGECGPDGNGEPTISITSPGSGQSFVEGSAIVINATASDSDGNVTKVEFFSNGNKVGEDTSSPYSFAINGLEIGNYSLTAKATDNDNLSTISSPVTIRVTSSGGGPDPLPARIMNGYWHNFQNGTGLIPLREVSPNWDVINVSFAVPKFSPADGEIGFELSSDFDAINYTEAAFRSDIQLLQSQGKKIIVSIGGQDGQVQLNSTSARDKFITSMIAIIEDYGFDGMDIDFEGQSLSFALGDTDFRNPTTPLIVNTIEAVRSVCNHFGNDFILTMAPETFFVQLGYTFYGGISPGADRRAGAYLPLIHALRDKLTFLQVQYYNSGFITALDNQGYIPGSGPDFYVSLVDMLLKGFPITGDSSKFFPALRQDQVLIGVPATVGAGGGHIGTQSVINSLDYLINGNSFGGQYQLSQTYPNLRGVMSWSINWDAFENLQFSNAVRTYLDGLGGRSTSVLETVEVPQKKSTIKMYPNPIKNELYLDVDLPGTSYTITIYNRVGTQVFKDKVSNTKKMPANTKIDLHHLQPGLYFYKIETNNQDFLGKIIKQ</sequence>
<dbReference type="InterPro" id="IPR001223">
    <property type="entry name" value="Glyco_hydro18_cat"/>
</dbReference>
<keyword evidence="10" id="KW-1185">Reference proteome</keyword>
<comment type="similarity">
    <text evidence="1">Belongs to the glycosyl hydrolase 18 family. Chitinase class II subfamily.</text>
</comment>
<dbReference type="InterPro" id="IPR036573">
    <property type="entry name" value="CBM_sf_5/12"/>
</dbReference>
<comment type="caution">
    <text evidence="9">The sequence shown here is derived from an EMBL/GenBank/DDBJ whole genome shotgun (WGS) entry which is preliminary data.</text>
</comment>
<organism evidence="9 10">
    <name type="scientific">Aquimarina celericrescens</name>
    <dbReference type="NCBI Taxonomy" id="1964542"/>
    <lineage>
        <taxon>Bacteria</taxon>
        <taxon>Pseudomonadati</taxon>
        <taxon>Bacteroidota</taxon>
        <taxon>Flavobacteriia</taxon>
        <taxon>Flavobacteriales</taxon>
        <taxon>Flavobacteriaceae</taxon>
        <taxon>Aquimarina</taxon>
    </lineage>
</organism>
<dbReference type="InterPro" id="IPR003610">
    <property type="entry name" value="CBM5/12"/>
</dbReference>
<dbReference type="Pfam" id="PF18962">
    <property type="entry name" value="Por_Secre_tail"/>
    <property type="match status" value="1"/>
</dbReference>
<dbReference type="CDD" id="cd12215">
    <property type="entry name" value="ChiC_BD"/>
    <property type="match status" value="1"/>
</dbReference>
<dbReference type="Proteomes" id="UP001597344">
    <property type="component" value="Unassembled WGS sequence"/>
</dbReference>
<evidence type="ECO:0000256" key="7">
    <source>
        <dbReference type="RuleBase" id="RU000489"/>
    </source>
</evidence>
<evidence type="ECO:0000256" key="4">
    <source>
        <dbReference type="ARBA" id="ARBA00022801"/>
    </source>
</evidence>
<dbReference type="NCBIfam" id="TIGR04183">
    <property type="entry name" value="Por_Secre_tail"/>
    <property type="match status" value="1"/>
</dbReference>
<dbReference type="PROSITE" id="PS51910">
    <property type="entry name" value="GH18_2"/>
    <property type="match status" value="1"/>
</dbReference>
<evidence type="ECO:0000313" key="9">
    <source>
        <dbReference type="EMBL" id="MFD2185828.1"/>
    </source>
</evidence>
<gene>
    <name evidence="9" type="ORF">ACFSJT_03425</name>
</gene>
<feature type="domain" description="GH18" evidence="8">
    <location>
        <begin position="463"/>
        <end position="798"/>
    </location>
</feature>
<evidence type="ECO:0000256" key="6">
    <source>
        <dbReference type="ARBA" id="ARBA00023295"/>
    </source>
</evidence>
<dbReference type="InterPro" id="IPR011583">
    <property type="entry name" value="Chitinase_II/V-like_cat"/>
</dbReference>
<dbReference type="PROSITE" id="PS01095">
    <property type="entry name" value="GH18_1"/>
    <property type="match status" value="1"/>
</dbReference>
<evidence type="ECO:0000256" key="5">
    <source>
        <dbReference type="ARBA" id="ARBA00023277"/>
    </source>
</evidence>
<dbReference type="InterPro" id="IPR001579">
    <property type="entry name" value="Glyco_hydro_18_chit_AS"/>
</dbReference>
<protein>
    <recommendedName>
        <fullName evidence="2">chitinase</fullName>
        <ecNumber evidence="2">3.2.1.14</ecNumber>
    </recommendedName>
</protein>